<keyword evidence="1" id="KW-1133">Transmembrane helix</keyword>
<proteinExistence type="predicted"/>
<evidence type="ECO:0008006" key="4">
    <source>
        <dbReference type="Google" id="ProtNLM"/>
    </source>
</evidence>
<evidence type="ECO:0000313" key="2">
    <source>
        <dbReference type="EMBL" id="SFL33483.1"/>
    </source>
</evidence>
<keyword evidence="3" id="KW-1185">Reference proteome</keyword>
<gene>
    <name evidence="2" type="ORF">SAMN02983006_00874</name>
</gene>
<name>A0A1I4GVK5_9FIRM</name>
<feature type="transmembrane region" description="Helical" evidence="1">
    <location>
        <begin position="70"/>
        <end position="97"/>
    </location>
</feature>
<dbReference type="Proteomes" id="UP000199006">
    <property type="component" value="Unassembled WGS sequence"/>
</dbReference>
<dbReference type="STRING" id="29563.SAMN02983006_00874"/>
<evidence type="ECO:0000313" key="3">
    <source>
        <dbReference type="Proteomes" id="UP000199006"/>
    </source>
</evidence>
<evidence type="ECO:0000256" key="1">
    <source>
        <dbReference type="SAM" id="Phobius"/>
    </source>
</evidence>
<feature type="transmembrane region" description="Helical" evidence="1">
    <location>
        <begin position="44"/>
        <end position="63"/>
    </location>
</feature>
<dbReference type="AlphaFoldDB" id="A0A1I4GVK5"/>
<dbReference type="RefSeq" id="WP_089860269.1">
    <property type="nucleotide sequence ID" value="NZ_FOTI01000008.1"/>
</dbReference>
<sequence length="160" mass="17498">MYKLYYIAGAAILISFLADRQKTINGLLIGWKKFSKILGTYLKLLIILSIILLISDQFIINYLGNQAPFIGLIMGLIIGSITMMPGFIAYPLAGILVARGVNYMVVAAFITTLMLVGVATFPVEKEYFGVKATIWRNIAGFIISALIALVTGILYGEVLI</sequence>
<protein>
    <recommendedName>
        <fullName evidence="4">Permease</fullName>
    </recommendedName>
</protein>
<feature type="transmembrane region" description="Helical" evidence="1">
    <location>
        <begin position="103"/>
        <end position="123"/>
    </location>
</feature>
<dbReference type="OrthoDB" id="5465282at2"/>
<dbReference type="EMBL" id="FOTI01000008">
    <property type="protein sequence ID" value="SFL33483.1"/>
    <property type="molecule type" value="Genomic_DNA"/>
</dbReference>
<keyword evidence="1" id="KW-0472">Membrane</keyword>
<reference evidence="2 3" key="1">
    <citation type="submission" date="2016-10" db="EMBL/GenBank/DDBJ databases">
        <authorList>
            <person name="de Groot N.N."/>
        </authorList>
    </citation>
    <scope>NUCLEOTIDE SEQUENCE [LARGE SCALE GENOMIC DNA]</scope>
    <source>
        <strain evidence="2 3">ATCC 51327</strain>
    </source>
</reference>
<feature type="transmembrane region" description="Helical" evidence="1">
    <location>
        <begin position="135"/>
        <end position="155"/>
    </location>
</feature>
<keyword evidence="1" id="KW-0812">Transmembrane</keyword>
<accession>A0A1I4GVK5</accession>
<organism evidence="2 3">
    <name type="scientific">Halanaerobium salsuginis</name>
    <dbReference type="NCBI Taxonomy" id="29563"/>
    <lineage>
        <taxon>Bacteria</taxon>
        <taxon>Bacillati</taxon>
        <taxon>Bacillota</taxon>
        <taxon>Clostridia</taxon>
        <taxon>Halanaerobiales</taxon>
        <taxon>Halanaerobiaceae</taxon>
        <taxon>Halanaerobium</taxon>
    </lineage>
</organism>